<gene>
    <name evidence="8" type="ORF">SAMN04489758_10169</name>
</gene>
<comment type="subcellular location">
    <subcellularLocation>
        <location evidence="1">Cell membrane</location>
        <topology evidence="1">Multi-pass membrane protein</topology>
    </subcellularLocation>
</comment>
<evidence type="ECO:0000256" key="5">
    <source>
        <dbReference type="ARBA" id="ARBA00023136"/>
    </source>
</evidence>
<feature type="transmembrane region" description="Helical" evidence="6">
    <location>
        <begin position="143"/>
        <end position="173"/>
    </location>
</feature>
<dbReference type="OrthoDB" id="1653287at2"/>
<evidence type="ECO:0000256" key="2">
    <source>
        <dbReference type="ARBA" id="ARBA00022475"/>
    </source>
</evidence>
<dbReference type="InterPro" id="IPR003004">
    <property type="entry name" value="GspF/PilC"/>
</dbReference>
<dbReference type="RefSeq" id="WP_092351325.1">
    <property type="nucleotide sequence ID" value="NZ_FOIN01000001.1"/>
</dbReference>
<keyword evidence="2" id="KW-1003">Cell membrane</keyword>
<dbReference type="Pfam" id="PF00482">
    <property type="entry name" value="T2SSF"/>
    <property type="match status" value="1"/>
</dbReference>
<keyword evidence="3 6" id="KW-0812">Transmembrane</keyword>
<evidence type="ECO:0000256" key="1">
    <source>
        <dbReference type="ARBA" id="ARBA00004651"/>
    </source>
</evidence>
<organism evidence="8 9">
    <name type="scientific">Thomasclavelia cocleata</name>
    <dbReference type="NCBI Taxonomy" id="69824"/>
    <lineage>
        <taxon>Bacteria</taxon>
        <taxon>Bacillati</taxon>
        <taxon>Bacillota</taxon>
        <taxon>Erysipelotrichia</taxon>
        <taxon>Erysipelotrichales</taxon>
        <taxon>Coprobacillaceae</taxon>
        <taxon>Thomasclavelia</taxon>
    </lineage>
</organism>
<dbReference type="EMBL" id="FOIN01000001">
    <property type="protein sequence ID" value="SET04732.1"/>
    <property type="molecule type" value="Genomic_DNA"/>
</dbReference>
<evidence type="ECO:0000256" key="3">
    <source>
        <dbReference type="ARBA" id="ARBA00022692"/>
    </source>
</evidence>
<feature type="domain" description="Type II secretion system protein GspF" evidence="7">
    <location>
        <begin position="7"/>
        <end position="124"/>
    </location>
</feature>
<dbReference type="GeneID" id="78287117"/>
<dbReference type="GO" id="GO:0005886">
    <property type="term" value="C:plasma membrane"/>
    <property type="evidence" value="ECO:0007669"/>
    <property type="project" value="UniProtKB-SubCell"/>
</dbReference>
<feature type="transmembrane region" description="Helical" evidence="6">
    <location>
        <begin position="101"/>
        <end position="123"/>
    </location>
</feature>
<keyword evidence="5 6" id="KW-0472">Membrane</keyword>
<evidence type="ECO:0000256" key="4">
    <source>
        <dbReference type="ARBA" id="ARBA00022989"/>
    </source>
</evidence>
<keyword evidence="4 6" id="KW-1133">Transmembrane helix</keyword>
<sequence>MSDDYRFLENLAYFLQQGYLIQDVLEICEFIFNTNKVKDIKRKLNNGLTLDEAIIEEDFNHTFIEYFKFFRIKNNLSKAIIQSLEICKTKDNTLKKLKKELTYPVLLVIFLMMFSLFIVYALLPSIMQLFIEFAIEPDLFTKIMFKLFTIIPIIIIIILFCFGTICFVSLYAIKKQYFQLIDFLIKHAWIIQRMIKKYYSIKFALYYNELLINGYDSTDIIIMLYQQIDDSDIKMLIYEIYRKILLGESLEYIISQFDYFEPLFITCFKILLHDNRSNKSLDNYLKISLDTLHFKVTQVIKFTVPFVYCFTAGFVILVYISIVIPMMSVISNL</sequence>
<evidence type="ECO:0000313" key="8">
    <source>
        <dbReference type="EMBL" id="SET04732.1"/>
    </source>
</evidence>
<feature type="transmembrane region" description="Helical" evidence="6">
    <location>
        <begin position="306"/>
        <end position="330"/>
    </location>
</feature>
<name>A0A1I0BDZ7_9FIRM</name>
<evidence type="ECO:0000313" key="9">
    <source>
        <dbReference type="Proteomes" id="UP000198558"/>
    </source>
</evidence>
<evidence type="ECO:0000256" key="6">
    <source>
        <dbReference type="SAM" id="Phobius"/>
    </source>
</evidence>
<dbReference type="PANTHER" id="PTHR30012">
    <property type="entry name" value="GENERAL SECRETION PATHWAY PROTEIN"/>
    <property type="match status" value="1"/>
</dbReference>
<evidence type="ECO:0000259" key="7">
    <source>
        <dbReference type="Pfam" id="PF00482"/>
    </source>
</evidence>
<protein>
    <submittedName>
        <fullName evidence="8">Type II secretory pathway, component PulF</fullName>
    </submittedName>
</protein>
<dbReference type="AlphaFoldDB" id="A0A1I0BDZ7"/>
<proteinExistence type="predicted"/>
<dbReference type="PANTHER" id="PTHR30012:SF0">
    <property type="entry name" value="TYPE II SECRETION SYSTEM PROTEIN F-RELATED"/>
    <property type="match status" value="1"/>
</dbReference>
<keyword evidence="9" id="KW-1185">Reference proteome</keyword>
<dbReference type="InterPro" id="IPR018076">
    <property type="entry name" value="T2SS_GspF_dom"/>
</dbReference>
<reference evidence="9" key="1">
    <citation type="submission" date="2016-10" db="EMBL/GenBank/DDBJ databases">
        <authorList>
            <person name="Varghese N."/>
            <person name="Submissions S."/>
        </authorList>
    </citation>
    <scope>NUCLEOTIDE SEQUENCE [LARGE SCALE GENOMIC DNA]</scope>
    <source>
        <strain evidence="9">DSM 1551</strain>
    </source>
</reference>
<accession>A0A1I0BDZ7</accession>
<dbReference type="Proteomes" id="UP000198558">
    <property type="component" value="Unassembled WGS sequence"/>
</dbReference>